<comment type="caution">
    <text evidence="2">The sequence shown here is derived from an EMBL/GenBank/DDBJ whole genome shotgun (WGS) entry which is preliminary data.</text>
</comment>
<proteinExistence type="predicted"/>
<feature type="region of interest" description="Disordered" evidence="1">
    <location>
        <begin position="27"/>
        <end position="50"/>
    </location>
</feature>
<evidence type="ECO:0000256" key="1">
    <source>
        <dbReference type="SAM" id="MobiDB-lite"/>
    </source>
</evidence>
<reference evidence="2" key="1">
    <citation type="journal article" date="2022" name="Plant J.">
        <title>Strategies of tolerance reflected in two North American maple genomes.</title>
        <authorList>
            <person name="McEvoy S.L."/>
            <person name="Sezen U.U."/>
            <person name="Trouern-Trend A."/>
            <person name="McMahon S.M."/>
            <person name="Schaberg P.G."/>
            <person name="Yang J."/>
            <person name="Wegrzyn J.L."/>
            <person name="Swenson N.G."/>
        </authorList>
    </citation>
    <scope>NUCLEOTIDE SEQUENCE</scope>
    <source>
        <strain evidence="2">NS2018</strain>
    </source>
</reference>
<dbReference type="EMBL" id="JAUESC010000371">
    <property type="protein sequence ID" value="KAK0593640.1"/>
    <property type="molecule type" value="Genomic_DNA"/>
</dbReference>
<dbReference type="AlphaFoldDB" id="A0AA39SPX0"/>
<keyword evidence="3" id="KW-1185">Reference proteome</keyword>
<evidence type="ECO:0000313" key="3">
    <source>
        <dbReference type="Proteomes" id="UP001168877"/>
    </source>
</evidence>
<accession>A0AA39SPX0</accession>
<name>A0AA39SPX0_ACESA</name>
<reference evidence="2" key="2">
    <citation type="submission" date="2023-06" db="EMBL/GenBank/DDBJ databases">
        <authorList>
            <person name="Swenson N.G."/>
            <person name="Wegrzyn J.L."/>
            <person name="Mcevoy S.L."/>
        </authorList>
    </citation>
    <scope>NUCLEOTIDE SEQUENCE</scope>
    <source>
        <strain evidence="2">NS2018</strain>
        <tissue evidence="2">Leaf</tissue>
    </source>
</reference>
<feature type="compositionally biased region" description="Polar residues" evidence="1">
    <location>
        <begin position="37"/>
        <end position="48"/>
    </location>
</feature>
<dbReference type="Proteomes" id="UP001168877">
    <property type="component" value="Unassembled WGS sequence"/>
</dbReference>
<gene>
    <name evidence="2" type="ORF">LWI29_005891</name>
</gene>
<evidence type="ECO:0000313" key="2">
    <source>
        <dbReference type="EMBL" id="KAK0593640.1"/>
    </source>
</evidence>
<sequence>MEIHRYHRHGAIIQILTYKKTYSNIFNGNPQLPPPSSKVQTQTPSPSVFQKPDEIEISDSWIRKSQTQTQPPLNSISYSRFYLTLAKGVVTLSEASKRRER</sequence>
<protein>
    <submittedName>
        <fullName evidence="2">Uncharacterized protein</fullName>
    </submittedName>
</protein>
<organism evidence="2 3">
    <name type="scientific">Acer saccharum</name>
    <name type="common">Sugar maple</name>
    <dbReference type="NCBI Taxonomy" id="4024"/>
    <lineage>
        <taxon>Eukaryota</taxon>
        <taxon>Viridiplantae</taxon>
        <taxon>Streptophyta</taxon>
        <taxon>Embryophyta</taxon>
        <taxon>Tracheophyta</taxon>
        <taxon>Spermatophyta</taxon>
        <taxon>Magnoliopsida</taxon>
        <taxon>eudicotyledons</taxon>
        <taxon>Gunneridae</taxon>
        <taxon>Pentapetalae</taxon>
        <taxon>rosids</taxon>
        <taxon>malvids</taxon>
        <taxon>Sapindales</taxon>
        <taxon>Sapindaceae</taxon>
        <taxon>Hippocastanoideae</taxon>
        <taxon>Acereae</taxon>
        <taxon>Acer</taxon>
    </lineage>
</organism>